<dbReference type="KEGG" id="salm:D0Y50_15975"/>
<protein>
    <submittedName>
        <fullName evidence="2">Pyridine nucleotide transhydrogenase</fullName>
    </submittedName>
</protein>
<evidence type="ECO:0000313" key="2">
    <source>
        <dbReference type="EMBL" id="AXR07723.1"/>
    </source>
</evidence>
<dbReference type="Proteomes" id="UP000262073">
    <property type="component" value="Chromosome"/>
</dbReference>
<dbReference type="RefSeq" id="WP_108568448.1">
    <property type="nucleotide sequence ID" value="NZ_CP031769.1"/>
</dbReference>
<evidence type="ECO:0000313" key="3">
    <source>
        <dbReference type="Proteomes" id="UP000262073"/>
    </source>
</evidence>
<keyword evidence="1" id="KW-0732">Signal</keyword>
<dbReference type="EMBL" id="CP031769">
    <property type="protein sequence ID" value="AXR07723.1"/>
    <property type="molecule type" value="Genomic_DNA"/>
</dbReference>
<feature type="signal peptide" evidence="1">
    <location>
        <begin position="1"/>
        <end position="19"/>
    </location>
</feature>
<dbReference type="AlphaFoldDB" id="A0A346NQB6"/>
<dbReference type="OrthoDB" id="6322254at2"/>
<sequence length="103" mass="11525">MRKLIIGLALLTTTSIAHAESGNNQLFSCMDSETFEVNSQCMSDQITGNMRFQEAQQQVFDHANEARGEYAIATMTFDPRKMQIDIVAHRDALQATNKLTAKN</sequence>
<gene>
    <name evidence="2" type="ORF">D0Y50_15975</name>
</gene>
<proteinExistence type="predicted"/>
<keyword evidence="3" id="KW-1185">Reference proteome</keyword>
<name>A0A346NQB6_9ALTE</name>
<reference evidence="2 3" key="1">
    <citation type="submission" date="2018-08" db="EMBL/GenBank/DDBJ databases">
        <title>Salinimonas sediminis sp. nov., a piezophilic bacterium isolated from a deep-sea sediment sample from the New Britain Trench.</title>
        <authorList>
            <person name="Cao J."/>
        </authorList>
    </citation>
    <scope>NUCLEOTIDE SEQUENCE [LARGE SCALE GENOMIC DNA]</scope>
    <source>
        <strain evidence="2 3">N102</strain>
    </source>
</reference>
<feature type="chain" id="PRO_5016716754" evidence="1">
    <location>
        <begin position="20"/>
        <end position="103"/>
    </location>
</feature>
<accession>A0A346NQB6</accession>
<organism evidence="2 3">
    <name type="scientific">Salinimonas sediminis</name>
    <dbReference type="NCBI Taxonomy" id="2303538"/>
    <lineage>
        <taxon>Bacteria</taxon>
        <taxon>Pseudomonadati</taxon>
        <taxon>Pseudomonadota</taxon>
        <taxon>Gammaproteobacteria</taxon>
        <taxon>Alteromonadales</taxon>
        <taxon>Alteromonadaceae</taxon>
        <taxon>Alteromonas/Salinimonas group</taxon>
        <taxon>Salinimonas</taxon>
    </lineage>
</organism>
<evidence type="ECO:0000256" key="1">
    <source>
        <dbReference type="SAM" id="SignalP"/>
    </source>
</evidence>